<evidence type="ECO:0000256" key="9">
    <source>
        <dbReference type="SAM" id="SignalP"/>
    </source>
</evidence>
<dbReference type="PROSITE" id="PS51782">
    <property type="entry name" value="LYSM"/>
    <property type="match status" value="1"/>
</dbReference>
<evidence type="ECO:0000259" key="11">
    <source>
        <dbReference type="PROSITE" id="PS51782"/>
    </source>
</evidence>
<evidence type="ECO:0000313" key="13">
    <source>
        <dbReference type="Proteomes" id="UP000031575"/>
    </source>
</evidence>
<dbReference type="Proteomes" id="UP000031575">
    <property type="component" value="Unassembled WGS sequence"/>
</dbReference>
<evidence type="ECO:0000256" key="4">
    <source>
        <dbReference type="ARBA" id="ARBA00022729"/>
    </source>
</evidence>
<dbReference type="Gene3D" id="3.10.350.10">
    <property type="entry name" value="LysM domain"/>
    <property type="match status" value="1"/>
</dbReference>
<feature type="domain" description="Chitin-binding type-1" evidence="10">
    <location>
        <begin position="51"/>
        <end position="95"/>
    </location>
</feature>
<dbReference type="EMBL" id="AWTV01000011">
    <property type="protein sequence ID" value="KIH86486.1"/>
    <property type="molecule type" value="Genomic_DNA"/>
</dbReference>
<dbReference type="GO" id="GO:0016787">
    <property type="term" value="F:hydrolase activity"/>
    <property type="evidence" value="ECO:0007669"/>
    <property type="project" value="UniProtKB-KW"/>
</dbReference>
<dbReference type="PROSITE" id="PS50941">
    <property type="entry name" value="CHIT_BIND_I_2"/>
    <property type="match status" value="1"/>
</dbReference>
<keyword evidence="5" id="KW-0378">Hydrolase</keyword>
<name>A0A0C2IB65_9PEZI</name>
<keyword evidence="3" id="KW-0479">Metal-binding</keyword>
<dbReference type="HOGENOM" id="CLU_759042_0_0_1"/>
<evidence type="ECO:0000256" key="1">
    <source>
        <dbReference type="ARBA" id="ARBA00001941"/>
    </source>
</evidence>
<evidence type="ECO:0000256" key="5">
    <source>
        <dbReference type="ARBA" id="ARBA00022801"/>
    </source>
</evidence>
<dbReference type="CDD" id="cd00118">
    <property type="entry name" value="LysM"/>
    <property type="match status" value="1"/>
</dbReference>
<evidence type="ECO:0000256" key="7">
    <source>
        <dbReference type="ARBA" id="ARBA00023285"/>
    </source>
</evidence>
<feature type="signal peptide" evidence="9">
    <location>
        <begin position="1"/>
        <end position="20"/>
    </location>
</feature>
<sequence length="365" mass="36306">MWRQWTALFATAASIVTATASVHGVRDVADSLASSTASSPAQASTFITSTDGTCGNGVTCDGSSFGKCCSEHGYCGDADTYCGTGCNAAFGTCNGGSGSNGNNGSSGSAPAGPVATSVVWLTETVTVSRTAVATSIVTSTSVTVSTSFVTATATETSGIAATRTSTVTSTAVVTRTSTVLSVSTVRTTTTVASTAVSTFISTILRTSVTIVTSTAIVTAGGGPTAPTSRPPATGLPLPTVTTTVIVFGGGDDGNGGTLPSSTLWFPQPTRTGPGRAPPAATPSPVLKGTVSGCTQFYRIQAGDTCDSVSDKEDVQLVNLLTWNTNLSRGADGSVLCGLSGLLPIISSCKTSCESLPAGYYICVAV</sequence>
<evidence type="ECO:0000256" key="8">
    <source>
        <dbReference type="PROSITE-ProRule" id="PRU00261"/>
    </source>
</evidence>
<dbReference type="SUPFAM" id="SSF57016">
    <property type="entry name" value="Plant lectins/antimicrobial peptides"/>
    <property type="match status" value="1"/>
</dbReference>
<reference evidence="12 13" key="1">
    <citation type="journal article" date="2014" name="BMC Genomics">
        <title>Comparative genomics of the major fungal agents of human and animal Sporotrichosis: Sporothrix schenckii and Sporothrix brasiliensis.</title>
        <authorList>
            <person name="Teixeira M.M."/>
            <person name="de Almeida L.G."/>
            <person name="Kubitschek-Barreira P."/>
            <person name="Alves F.L."/>
            <person name="Kioshima E.S."/>
            <person name="Abadio A.K."/>
            <person name="Fernandes L."/>
            <person name="Derengowski L.S."/>
            <person name="Ferreira K.S."/>
            <person name="Souza R.C."/>
            <person name="Ruiz J.C."/>
            <person name="de Andrade N.C."/>
            <person name="Paes H.C."/>
            <person name="Nicola A.M."/>
            <person name="Albuquerque P."/>
            <person name="Gerber A.L."/>
            <person name="Martins V.P."/>
            <person name="Peconick L.D."/>
            <person name="Neto A.V."/>
            <person name="Chaucanez C.B."/>
            <person name="Silva P.A."/>
            <person name="Cunha O.L."/>
            <person name="de Oliveira F.F."/>
            <person name="dos Santos T.C."/>
            <person name="Barros A.L."/>
            <person name="Soares M.A."/>
            <person name="de Oliveira L.M."/>
            <person name="Marini M.M."/>
            <person name="Villalobos-Duno H."/>
            <person name="Cunha M.M."/>
            <person name="de Hoog S."/>
            <person name="da Silveira J.F."/>
            <person name="Henrissat B."/>
            <person name="Nino-Vega G.A."/>
            <person name="Cisalpino P.S."/>
            <person name="Mora-Montes H.M."/>
            <person name="Almeida S.R."/>
            <person name="Stajich J.E."/>
            <person name="Lopes-Bezerra L.M."/>
            <person name="Vasconcelos A.T."/>
            <person name="Felipe M.S."/>
        </authorList>
    </citation>
    <scope>NUCLEOTIDE SEQUENCE [LARGE SCALE GENOMIC DNA]</scope>
    <source>
        <strain evidence="12 13">5110</strain>
    </source>
</reference>
<dbReference type="GO" id="GO:0046872">
    <property type="term" value="F:metal ion binding"/>
    <property type="evidence" value="ECO:0007669"/>
    <property type="project" value="UniProtKB-KW"/>
</dbReference>
<dbReference type="PANTHER" id="PTHR46471">
    <property type="entry name" value="CHITIN DEACETYLASE"/>
    <property type="match status" value="1"/>
</dbReference>
<dbReference type="CDD" id="cd11618">
    <property type="entry name" value="ChtBD1_1"/>
    <property type="match status" value="1"/>
</dbReference>
<dbReference type="InterPro" id="IPR018392">
    <property type="entry name" value="LysM"/>
</dbReference>
<evidence type="ECO:0000256" key="3">
    <source>
        <dbReference type="ARBA" id="ARBA00022723"/>
    </source>
</evidence>
<feature type="disulfide bond" evidence="8">
    <location>
        <begin position="68"/>
        <end position="82"/>
    </location>
</feature>
<evidence type="ECO:0000256" key="6">
    <source>
        <dbReference type="ARBA" id="ARBA00023277"/>
    </source>
</evidence>
<evidence type="ECO:0000313" key="12">
    <source>
        <dbReference type="EMBL" id="KIH86486.1"/>
    </source>
</evidence>
<keyword evidence="6" id="KW-0119">Carbohydrate metabolism</keyword>
<keyword evidence="7" id="KW-0170">Cobalt</keyword>
<dbReference type="AlphaFoldDB" id="A0A0C2IB65"/>
<accession>A0A0C2IB65</accession>
<gene>
    <name evidence="12" type="ORF">SPBR_08528</name>
</gene>
<dbReference type="GeneID" id="63681687"/>
<comment type="cofactor">
    <cofactor evidence="1">
        <name>Co(2+)</name>
        <dbReference type="ChEBI" id="CHEBI:48828"/>
    </cofactor>
</comment>
<feature type="chain" id="PRO_5002150335" description="Chitin-binding type-1 domain-containing protein" evidence="9">
    <location>
        <begin position="21"/>
        <end position="365"/>
    </location>
</feature>
<proteinExistence type="predicted"/>
<protein>
    <recommendedName>
        <fullName evidence="14">Chitin-binding type-1 domain-containing protein</fullName>
    </recommendedName>
</protein>
<organism evidence="12 13">
    <name type="scientific">Sporothrix brasiliensis 5110</name>
    <dbReference type="NCBI Taxonomy" id="1398154"/>
    <lineage>
        <taxon>Eukaryota</taxon>
        <taxon>Fungi</taxon>
        <taxon>Dikarya</taxon>
        <taxon>Ascomycota</taxon>
        <taxon>Pezizomycotina</taxon>
        <taxon>Sordariomycetes</taxon>
        <taxon>Sordariomycetidae</taxon>
        <taxon>Ophiostomatales</taxon>
        <taxon>Ophiostomataceae</taxon>
        <taxon>Sporothrix</taxon>
    </lineage>
</organism>
<keyword evidence="13" id="KW-1185">Reference proteome</keyword>
<feature type="domain" description="LysM" evidence="11">
    <location>
        <begin position="295"/>
        <end position="363"/>
    </location>
</feature>
<comment type="caution">
    <text evidence="8">Lacks conserved residue(s) required for the propagation of feature annotation.</text>
</comment>
<dbReference type="VEuPathDB" id="FungiDB:SPBR_08528"/>
<dbReference type="OrthoDB" id="5242494at2759"/>
<dbReference type="InterPro" id="IPR001002">
    <property type="entry name" value="Chitin-bd_1"/>
</dbReference>
<dbReference type="InterPro" id="IPR036861">
    <property type="entry name" value="Endochitinase-like_sf"/>
</dbReference>
<keyword evidence="4 9" id="KW-0732">Signal</keyword>
<dbReference type="Gene3D" id="3.30.60.10">
    <property type="entry name" value="Endochitinase-like"/>
    <property type="match status" value="1"/>
</dbReference>
<keyword evidence="2 8" id="KW-0147">Chitin-binding</keyword>
<keyword evidence="8" id="KW-1015">Disulfide bond</keyword>
<evidence type="ECO:0008006" key="14">
    <source>
        <dbReference type="Google" id="ProtNLM"/>
    </source>
</evidence>
<feature type="disulfide bond" evidence="8">
    <location>
        <begin position="54"/>
        <end position="69"/>
    </location>
</feature>
<dbReference type="PANTHER" id="PTHR46471:SF2">
    <property type="entry name" value="CHITIN DEACETYLASE-RELATED"/>
    <property type="match status" value="1"/>
</dbReference>
<comment type="caution">
    <text evidence="12">The sequence shown here is derived from an EMBL/GenBank/DDBJ whole genome shotgun (WGS) entry which is preliminary data.</text>
</comment>
<dbReference type="InterPro" id="IPR036779">
    <property type="entry name" value="LysM_dom_sf"/>
</dbReference>
<dbReference type="GO" id="GO:0008061">
    <property type="term" value="F:chitin binding"/>
    <property type="evidence" value="ECO:0007669"/>
    <property type="project" value="UniProtKB-UniRule"/>
</dbReference>
<dbReference type="RefSeq" id="XP_040614496.1">
    <property type="nucleotide sequence ID" value="XM_040766766.1"/>
</dbReference>
<evidence type="ECO:0000256" key="2">
    <source>
        <dbReference type="ARBA" id="ARBA00022669"/>
    </source>
</evidence>
<evidence type="ECO:0000259" key="10">
    <source>
        <dbReference type="PROSITE" id="PS50941"/>
    </source>
</evidence>